<dbReference type="InterPro" id="IPR050263">
    <property type="entry name" value="Bact_Fimbrial_Adh_Pro"/>
</dbReference>
<evidence type="ECO:0000313" key="7">
    <source>
        <dbReference type="Proteomes" id="UP000509421"/>
    </source>
</evidence>
<dbReference type="Pfam" id="PF00419">
    <property type="entry name" value="Fimbrial"/>
    <property type="match status" value="1"/>
</dbReference>
<dbReference type="Proteomes" id="UP000509421">
    <property type="component" value="Chromosome"/>
</dbReference>
<dbReference type="Gene3D" id="2.60.40.1090">
    <property type="entry name" value="Fimbrial-type adhesion domain"/>
    <property type="match status" value="1"/>
</dbReference>
<organism evidence="6 7">
    <name type="scientific">Enterobacter cloacae</name>
    <dbReference type="NCBI Taxonomy" id="550"/>
    <lineage>
        <taxon>Bacteria</taxon>
        <taxon>Pseudomonadati</taxon>
        <taxon>Pseudomonadota</taxon>
        <taxon>Gammaproteobacteria</taxon>
        <taxon>Enterobacterales</taxon>
        <taxon>Enterobacteriaceae</taxon>
        <taxon>Enterobacter</taxon>
        <taxon>Enterobacter cloacae complex</taxon>
    </lineage>
</organism>
<feature type="domain" description="Fimbrial-type adhesion" evidence="5">
    <location>
        <begin position="38"/>
        <end position="176"/>
    </location>
</feature>
<dbReference type="InterPro" id="IPR008966">
    <property type="entry name" value="Adhesion_dom_sf"/>
</dbReference>
<dbReference type="PANTHER" id="PTHR33420">
    <property type="entry name" value="FIMBRIAL SUBUNIT ELFA-RELATED"/>
    <property type="match status" value="1"/>
</dbReference>
<comment type="similarity">
    <text evidence="2">Belongs to the fimbrial protein family.</text>
</comment>
<dbReference type="InterPro" id="IPR000259">
    <property type="entry name" value="Adhesion_dom_fimbrial"/>
</dbReference>
<dbReference type="AlphaFoldDB" id="A0A7H8UH59"/>
<accession>A0A7H8UH59</accession>
<protein>
    <submittedName>
        <fullName evidence="6">Fimbrial protein</fullName>
    </submittedName>
</protein>
<gene>
    <name evidence="6" type="ORF">HWQ14_17230</name>
</gene>
<evidence type="ECO:0000256" key="1">
    <source>
        <dbReference type="ARBA" id="ARBA00004561"/>
    </source>
</evidence>
<sequence>MQSYETLRRIIYGMVMGYTFLSSPLNAANITSTQFTITGVLEAKTCAFNETSSSVTLPEVDTLSLNSSNSIQGSTFFPLSFNCNGGVTSISIKPYGSAVSNGDKTLFLNTNSAKNVGLRLLDKYGNILTPDGQTEVTFNYQGSSDKYTFTAGYAATGSGRVSGGTFQSMVIFTMTYS</sequence>
<name>A0A7H8UH59_ENTCL</name>
<dbReference type="SUPFAM" id="SSF49401">
    <property type="entry name" value="Bacterial adhesins"/>
    <property type="match status" value="1"/>
</dbReference>
<keyword evidence="4" id="KW-0281">Fimbrium</keyword>
<evidence type="ECO:0000256" key="3">
    <source>
        <dbReference type="ARBA" id="ARBA00022729"/>
    </source>
</evidence>
<dbReference type="GO" id="GO:0043709">
    <property type="term" value="P:cell adhesion involved in single-species biofilm formation"/>
    <property type="evidence" value="ECO:0007669"/>
    <property type="project" value="TreeGrafter"/>
</dbReference>
<evidence type="ECO:0000259" key="5">
    <source>
        <dbReference type="Pfam" id="PF00419"/>
    </source>
</evidence>
<evidence type="ECO:0000256" key="2">
    <source>
        <dbReference type="ARBA" id="ARBA00006671"/>
    </source>
</evidence>
<dbReference type="GO" id="GO:0009289">
    <property type="term" value="C:pilus"/>
    <property type="evidence" value="ECO:0007669"/>
    <property type="project" value="UniProtKB-SubCell"/>
</dbReference>
<proteinExistence type="inferred from homology"/>
<dbReference type="RefSeq" id="WP_148421105.1">
    <property type="nucleotide sequence ID" value="NZ_CP056117.1"/>
</dbReference>
<evidence type="ECO:0000313" key="6">
    <source>
        <dbReference type="EMBL" id="QKZ99286.1"/>
    </source>
</evidence>
<dbReference type="EMBL" id="CP056117">
    <property type="protein sequence ID" value="QKZ99286.1"/>
    <property type="molecule type" value="Genomic_DNA"/>
</dbReference>
<keyword evidence="3" id="KW-0732">Signal</keyword>
<evidence type="ECO:0000256" key="4">
    <source>
        <dbReference type="ARBA" id="ARBA00023263"/>
    </source>
</evidence>
<dbReference type="InterPro" id="IPR036937">
    <property type="entry name" value="Adhesion_dom_fimbrial_sf"/>
</dbReference>
<reference evidence="6 7" key="1">
    <citation type="submission" date="2020-06" db="EMBL/GenBank/DDBJ databases">
        <title>Long-read sequencing of DSM26481-BlokeschLab.</title>
        <authorList>
            <person name="Blokesch M."/>
        </authorList>
    </citation>
    <scope>NUCLEOTIDE SEQUENCE [LARGE SCALE GENOMIC DNA]</scope>
    <source>
        <strain evidence="6 7">DSM 26481</strain>
    </source>
</reference>
<comment type="subcellular location">
    <subcellularLocation>
        <location evidence="1">Fimbrium</location>
    </subcellularLocation>
</comment>
<dbReference type="PANTHER" id="PTHR33420:SF3">
    <property type="entry name" value="FIMBRIAL SUBUNIT ELFA"/>
    <property type="match status" value="1"/>
</dbReference>